<proteinExistence type="predicted"/>
<dbReference type="EMBL" id="JAFFHA010000009">
    <property type="protein sequence ID" value="KAK4650113.1"/>
    <property type="molecule type" value="Genomic_DNA"/>
</dbReference>
<sequence>MDRWIVGGLGEVGEADVEPCNCLLLMLQATAARPPFSALSSEDNALLRICASNVLEEDHAFVP</sequence>
<dbReference type="GeneID" id="87904087"/>
<protein>
    <submittedName>
        <fullName evidence="1">Uncharacterized protein</fullName>
    </submittedName>
</protein>
<reference evidence="1 2" key="1">
    <citation type="journal article" date="2023" name="bioRxiv">
        <title>High-quality genome assemblies of four members of thePodospora anserinaspecies complex.</title>
        <authorList>
            <person name="Ament-Velasquez S.L."/>
            <person name="Vogan A.A."/>
            <person name="Wallerman O."/>
            <person name="Hartmann F."/>
            <person name="Gautier V."/>
            <person name="Silar P."/>
            <person name="Giraud T."/>
            <person name="Johannesson H."/>
        </authorList>
    </citation>
    <scope>NUCLEOTIDE SEQUENCE [LARGE SCALE GENOMIC DNA]</scope>
    <source>
        <strain evidence="1 2">CBS 415.72m</strain>
    </source>
</reference>
<evidence type="ECO:0000313" key="1">
    <source>
        <dbReference type="EMBL" id="KAK4650113.1"/>
    </source>
</evidence>
<dbReference type="RefSeq" id="XP_062739088.1">
    <property type="nucleotide sequence ID" value="XM_062884267.1"/>
</dbReference>
<dbReference type="Proteomes" id="UP001323405">
    <property type="component" value="Unassembled WGS sequence"/>
</dbReference>
<accession>A0ABR0G315</accession>
<evidence type="ECO:0000313" key="2">
    <source>
        <dbReference type="Proteomes" id="UP001323405"/>
    </source>
</evidence>
<keyword evidence="2" id="KW-1185">Reference proteome</keyword>
<gene>
    <name evidence="1" type="ORF">QC762_0106690</name>
</gene>
<organism evidence="1 2">
    <name type="scientific">Podospora pseudocomata</name>
    <dbReference type="NCBI Taxonomy" id="2093779"/>
    <lineage>
        <taxon>Eukaryota</taxon>
        <taxon>Fungi</taxon>
        <taxon>Dikarya</taxon>
        <taxon>Ascomycota</taxon>
        <taxon>Pezizomycotina</taxon>
        <taxon>Sordariomycetes</taxon>
        <taxon>Sordariomycetidae</taxon>
        <taxon>Sordariales</taxon>
        <taxon>Podosporaceae</taxon>
        <taxon>Podospora</taxon>
    </lineage>
</organism>
<name>A0ABR0G315_9PEZI</name>
<comment type="caution">
    <text evidence="1">The sequence shown here is derived from an EMBL/GenBank/DDBJ whole genome shotgun (WGS) entry which is preliminary data.</text>
</comment>